<accession>A0A292Q8A7</accession>
<reference evidence="1" key="1">
    <citation type="submission" date="2015-10" db="EMBL/GenBank/DDBJ databases">
        <authorList>
            <person name="Regsiter A."/>
            <person name="william w."/>
        </authorList>
    </citation>
    <scope>NUCLEOTIDE SEQUENCE</scope>
    <source>
        <strain evidence="1">Montdore</strain>
    </source>
</reference>
<dbReference type="InterPro" id="IPR022190">
    <property type="entry name" value="DUF3716"/>
</dbReference>
<name>A0A292Q8A7_9PEZI</name>
<dbReference type="EMBL" id="LN890945">
    <property type="protein sequence ID" value="CUS15634.1"/>
    <property type="molecule type" value="Genomic_DNA"/>
</dbReference>
<sequence>MSVSNPIKPNPDSQPIPLVTIPESTYIADLAENAYEKGSTAFLRLKALARVRDVVLRPGKLSKDIVWNRIANHEAILGHTRGKLQESPCRTCIQKIGPFADCVSVTGEFLESENACEPAAKSVKSRKENRAQDFAIHWDGLSGIIRDLITEKIFGVGA</sequence>
<protein>
    <submittedName>
        <fullName evidence="1">Uncharacterized protein</fullName>
    </submittedName>
</protein>
<dbReference type="Pfam" id="PF12511">
    <property type="entry name" value="DUF3716"/>
    <property type="match status" value="1"/>
</dbReference>
<evidence type="ECO:0000313" key="1">
    <source>
        <dbReference type="EMBL" id="CUS15634.1"/>
    </source>
</evidence>
<keyword evidence="2" id="KW-1185">Reference proteome</keyword>
<evidence type="ECO:0000313" key="2">
    <source>
        <dbReference type="Proteomes" id="UP001412239"/>
    </source>
</evidence>
<dbReference type="Proteomes" id="UP001412239">
    <property type="component" value="Unassembled WGS sequence"/>
</dbReference>
<gene>
    <name evidence="1" type="ORF">GSTUAT00000337001</name>
</gene>
<dbReference type="AlphaFoldDB" id="A0A292Q8A7"/>
<organism evidence="1 2">
    <name type="scientific">Tuber aestivum</name>
    <name type="common">summer truffle</name>
    <dbReference type="NCBI Taxonomy" id="59557"/>
    <lineage>
        <taxon>Eukaryota</taxon>
        <taxon>Fungi</taxon>
        <taxon>Dikarya</taxon>
        <taxon>Ascomycota</taxon>
        <taxon>Pezizomycotina</taxon>
        <taxon>Pezizomycetes</taxon>
        <taxon>Pezizales</taxon>
        <taxon>Tuberaceae</taxon>
        <taxon>Tuber</taxon>
    </lineage>
</organism>
<proteinExistence type="predicted"/>